<name>A0A0S1XA08_THEBA</name>
<organism evidence="1 2">
    <name type="scientific">Thermococcus barophilus</name>
    <dbReference type="NCBI Taxonomy" id="55802"/>
    <lineage>
        <taxon>Archaea</taxon>
        <taxon>Methanobacteriati</taxon>
        <taxon>Methanobacteriota</taxon>
        <taxon>Thermococci</taxon>
        <taxon>Thermococcales</taxon>
        <taxon>Thermococcaceae</taxon>
        <taxon>Thermococcus</taxon>
    </lineage>
</organism>
<sequence length="121" mass="13229">MRRSLMSVKAVDGNGFTKLCYTTTMNFPYSLLLTYPKFELKELDKGVAWTVLAAAMGKENVCGVLESKNEPINGGGYNWTVQTGSKLIYAAKKSGKPTPTDYDFKIEFSGATERIPGRGCG</sequence>
<dbReference type="AlphaFoldDB" id="A0A0S1XA08"/>
<reference evidence="1 2" key="1">
    <citation type="journal article" date="2016" name="Genome Announc.">
        <title>Complete genome sequence of the hyperthermophilic and piezophilic archaeon Thermococcus barophilus Ch5, capable of growth at the expense of hydrogenogenesis from carbon monoxide and formate.</title>
        <authorList>
            <person name="Oger P."/>
            <person name="Sokolova T.G."/>
            <person name="Kozhevnikova D.A."/>
            <person name="Taranov E.A."/>
            <person name="Vannier P."/>
            <person name="Lee H.S."/>
            <person name="Kwon K.K."/>
            <person name="Kang S.G."/>
            <person name="Lee J.H."/>
            <person name="Bonch-Osmolovskaya E.A."/>
            <person name="Lebedinsky A.V."/>
        </authorList>
    </citation>
    <scope>NUCLEOTIDE SEQUENCE [LARGE SCALE GENOMIC DNA]</scope>
    <source>
        <strain evidence="2">Ch5</strain>
    </source>
</reference>
<dbReference type="STRING" id="55802.TBCH5v1_0633"/>
<evidence type="ECO:0000313" key="2">
    <source>
        <dbReference type="Proteomes" id="UP000066042"/>
    </source>
</evidence>
<dbReference type="Proteomes" id="UP000066042">
    <property type="component" value="Chromosome"/>
</dbReference>
<proteinExistence type="predicted"/>
<accession>A0A0S1XA08</accession>
<dbReference type="RefSeq" id="WP_056933452.1">
    <property type="nucleotide sequence ID" value="NZ_CP013050.1"/>
</dbReference>
<dbReference type="GeneID" id="26135912"/>
<evidence type="ECO:0000313" key="1">
    <source>
        <dbReference type="EMBL" id="ALM74593.1"/>
    </source>
</evidence>
<gene>
    <name evidence="1" type="ORF">TBCH5v1_0633</name>
</gene>
<protein>
    <submittedName>
        <fullName evidence="1">Uncharacterized protein</fullName>
    </submittedName>
</protein>
<dbReference type="EMBL" id="CP013050">
    <property type="protein sequence ID" value="ALM74593.1"/>
    <property type="molecule type" value="Genomic_DNA"/>
</dbReference>